<proteinExistence type="predicted"/>
<evidence type="ECO:0000313" key="3">
    <source>
        <dbReference type="Proteomes" id="UP000654075"/>
    </source>
</evidence>
<accession>A0A813EPK1</accession>
<comment type="caution">
    <text evidence="2">The sequence shown here is derived from an EMBL/GenBank/DDBJ whole genome shotgun (WGS) entry which is preliminary data.</text>
</comment>
<feature type="chain" id="PRO_5033065455" description="Protein xylosyltransferase" evidence="1">
    <location>
        <begin position="22"/>
        <end position="1374"/>
    </location>
</feature>
<dbReference type="Proteomes" id="UP000654075">
    <property type="component" value="Unassembled WGS sequence"/>
</dbReference>
<reference evidence="2" key="1">
    <citation type="submission" date="2021-02" db="EMBL/GenBank/DDBJ databases">
        <authorList>
            <person name="Dougan E. K."/>
            <person name="Rhodes N."/>
            <person name="Thang M."/>
            <person name="Chan C."/>
        </authorList>
    </citation>
    <scope>NUCLEOTIDE SEQUENCE</scope>
</reference>
<gene>
    <name evidence="2" type="ORF">PGLA1383_LOCUS18003</name>
</gene>
<name>A0A813EPK1_POLGL</name>
<keyword evidence="3" id="KW-1185">Reference proteome</keyword>
<evidence type="ECO:0000313" key="2">
    <source>
        <dbReference type="EMBL" id="CAE8599658.1"/>
    </source>
</evidence>
<evidence type="ECO:0008006" key="4">
    <source>
        <dbReference type="Google" id="ProtNLM"/>
    </source>
</evidence>
<dbReference type="EMBL" id="CAJNNV010011365">
    <property type="protein sequence ID" value="CAE8599658.1"/>
    <property type="molecule type" value="Genomic_DNA"/>
</dbReference>
<evidence type="ECO:0000256" key="1">
    <source>
        <dbReference type="SAM" id="SignalP"/>
    </source>
</evidence>
<sequence>MIAGFYSLALLLQFYLGGSQGNRHSIVDLLQSPEFLPAEAAANGSEVSLPAGAPRTYLDGGACFDSGVAQYIRFSARSPVAASHGLRFLVLEPEGSGWRKSSSSPRIVTHHAGVVVVTVAQYGLAFKAGSCIGFEVAGDASVLLAAGPPGRKENSWRRLQAREESLQEVRWGSEAEAEAEAAPDFHVAVLAGDASAVPDVMSQEEDSEQLLVWDSDWPLRARWELFMGPKSPAHMSAQALLQSESTDSRPTTWIGQHLLRFTTIAASFVTYGEESPEGATLGEFAVQGLPDVTDFLLDFGLVEAIFTGWSRSLLGVLDVLSAQACARTACRQDSEGAKLRRALERGQLFLEPEDDDLKIWHRLAAEVEAKKEEHLLEGSVEFRDGTLLLLAWLRPFRDGTAVGREQILQQVLALHRKIVPGRSFITAWPYFYLLRAFAEILETWGGNSATARPTGAVCRAEDREELFHPLQSDMVLQSSLCRITTATAELRDMPGFPGGTPIPVRAAAIGASVGHGLFPCLGTREIELAAVIFVDNADHHVVLARRAYRLQQLRGYKESWKHFDYHMPNLDWSTTWHFHCIFGMAGTEYTVRGASHARRETQVVEGELRAAFVKVFCQVPSGVDFADGQARLRLEFAWAPEMDPSRRKKEPKPGSTAEELAMVQFDPSADTESMRWDRVVGPDRLRLSLGFEVCEVWARWQFLAGCTKPKYQMQELNAWTRYPGMIDNWLHHHLALFDHFTIYDTDGSVGLLPAYADLAPNISYFPMFQSLFGPQVDEVVHQLSNPMSLSASTFLEEVAVNHCVMRSKGQARWLAYLQSMDTFLWVDVDSLTAMRAQVRQQLADKDPLQMQLVAREVRYGGASQQNETCLQAVFQHSNRAHAKKVTFTLDDNEPVTSSLISPRRLDFQFLFSAKPAYWPRMQTEVADVDCISINHYTDMFYLRSYEPDLQTKNLDENLAYDPSSLWMCSEASELGAKGAADSGQPLRGITEFDCHEGPGAEFLQLVQRSAEDGYYYDAALANAAVAFTKMWQNRWGTDYKEHAHHLLFKDPPADEQDLMCYFGLVNALAIQAHHMWMQYEFAESKVFLHTAASMLHFDRYDFIASSVWPWTSYEILKNLKLPEDGTTFFITPPPAGQRAGIQPPASDAPFFTEMPEPPASWKPTRRLQLFALDTHSSVSANLKHVLSSILSEHGFHFEYQSLDPRCKNTGDPLRRELCRSGDLDLRAAIHELLPVDPDDENAVTSFHEDFDTVSSRFYETLRDHVRHIDLFMCSVPALWCLLYEQFEKPVLGLFPLITTMWVPTGMRRQILARFVALDARSDVLLAFTPQSIHGTHFWQSSTPGRPQVTDSLSPASVVFIEGTASSVVPKTASS</sequence>
<keyword evidence="1" id="KW-0732">Signal</keyword>
<feature type="signal peptide" evidence="1">
    <location>
        <begin position="1"/>
        <end position="21"/>
    </location>
</feature>
<organism evidence="2 3">
    <name type="scientific">Polarella glacialis</name>
    <name type="common">Dinoflagellate</name>
    <dbReference type="NCBI Taxonomy" id="89957"/>
    <lineage>
        <taxon>Eukaryota</taxon>
        <taxon>Sar</taxon>
        <taxon>Alveolata</taxon>
        <taxon>Dinophyceae</taxon>
        <taxon>Suessiales</taxon>
        <taxon>Suessiaceae</taxon>
        <taxon>Polarella</taxon>
    </lineage>
</organism>
<protein>
    <recommendedName>
        <fullName evidence="4">Protein xylosyltransferase</fullName>
    </recommendedName>
</protein>